<organism evidence="1 2">
    <name type="scientific">Panagrolaimus sp. ES5</name>
    <dbReference type="NCBI Taxonomy" id="591445"/>
    <lineage>
        <taxon>Eukaryota</taxon>
        <taxon>Metazoa</taxon>
        <taxon>Ecdysozoa</taxon>
        <taxon>Nematoda</taxon>
        <taxon>Chromadorea</taxon>
        <taxon>Rhabditida</taxon>
        <taxon>Tylenchina</taxon>
        <taxon>Panagrolaimomorpha</taxon>
        <taxon>Panagrolaimoidea</taxon>
        <taxon>Panagrolaimidae</taxon>
        <taxon>Panagrolaimus</taxon>
    </lineage>
</organism>
<reference evidence="2" key="1">
    <citation type="submission" date="2022-11" db="UniProtKB">
        <authorList>
            <consortium name="WormBaseParasite"/>
        </authorList>
    </citation>
    <scope>IDENTIFICATION</scope>
</reference>
<accession>A0AC34FAF3</accession>
<dbReference type="WBParaSite" id="ES5_v2.g13830.t1">
    <property type="protein sequence ID" value="ES5_v2.g13830.t1"/>
    <property type="gene ID" value="ES5_v2.g13830"/>
</dbReference>
<name>A0AC34FAF3_9BILA</name>
<evidence type="ECO:0000313" key="1">
    <source>
        <dbReference type="Proteomes" id="UP000887579"/>
    </source>
</evidence>
<protein>
    <submittedName>
        <fullName evidence="2">Uncharacterized protein</fullName>
    </submittedName>
</protein>
<sequence>MILIFVMTKGGIQRGEIIEGNALNSSYSYYQKSSFYHYTTEKSLTFFLGDPKSDVYDVFQGFITFEELHDDGCLLSNNKPSFKFTDETQMLYFRSSYFSGLQYYINVKNQKCFWTFTAPKGYKFKLADVKIIEGSTIIVTSNQTMEFIKNYSPYYYYDTQKISISYTTSKTPQKSDVFTAYLSIVPKTNEISNTSCKFTDSSKFSIWEKENEANNFEKVFCSIIISIKPNHQLIVNITKFASVAKTDVFGYYMDNEGLQFQALDNIETFALEPNKDGSIRKIKWEYYSDEIFGGLSFRIEFQQI</sequence>
<proteinExistence type="predicted"/>
<dbReference type="Proteomes" id="UP000887579">
    <property type="component" value="Unplaced"/>
</dbReference>
<evidence type="ECO:0000313" key="2">
    <source>
        <dbReference type="WBParaSite" id="ES5_v2.g13830.t1"/>
    </source>
</evidence>